<evidence type="ECO:0000313" key="3">
    <source>
        <dbReference type="Proteomes" id="UP000800094"/>
    </source>
</evidence>
<dbReference type="PANTHER" id="PTHR28042">
    <property type="entry name" value="E3 UBIQUITIN-PROTEIN LIGASE COMPLEX SLX5-SLX8 SUBUNIT SLX5"/>
    <property type="match status" value="1"/>
</dbReference>
<dbReference type="InterPro" id="IPR038886">
    <property type="entry name" value="E3_SLX5/Rfp1"/>
</dbReference>
<evidence type="ECO:0000313" key="2">
    <source>
        <dbReference type="EMBL" id="KAF2252009.1"/>
    </source>
</evidence>
<proteinExistence type="predicted"/>
<dbReference type="GeneID" id="54579974"/>
<dbReference type="AlphaFoldDB" id="A0A6A6IP37"/>
<dbReference type="PANTHER" id="PTHR28042:SF1">
    <property type="entry name" value="E3 UBIQUITIN-PROTEIN LIGASE COMPLEX SLX5-SLX8 SUBUNIT SLX5"/>
    <property type="match status" value="1"/>
</dbReference>
<dbReference type="GO" id="GO:0004842">
    <property type="term" value="F:ubiquitin-protein transferase activity"/>
    <property type="evidence" value="ECO:0007669"/>
    <property type="project" value="TreeGrafter"/>
</dbReference>
<feature type="region of interest" description="Disordered" evidence="1">
    <location>
        <begin position="1"/>
        <end position="116"/>
    </location>
</feature>
<name>A0A6A6IP37_9PLEO</name>
<protein>
    <submittedName>
        <fullName evidence="2">Uncharacterized protein</fullName>
    </submittedName>
</protein>
<feature type="compositionally biased region" description="Polar residues" evidence="1">
    <location>
        <begin position="25"/>
        <end position="50"/>
    </location>
</feature>
<dbReference type="EMBL" id="ML987192">
    <property type="protein sequence ID" value="KAF2252009.1"/>
    <property type="molecule type" value="Genomic_DNA"/>
</dbReference>
<dbReference type="Proteomes" id="UP000800094">
    <property type="component" value="Unassembled WGS sequence"/>
</dbReference>
<evidence type="ECO:0000256" key="1">
    <source>
        <dbReference type="SAM" id="MobiDB-lite"/>
    </source>
</evidence>
<feature type="region of interest" description="Disordered" evidence="1">
    <location>
        <begin position="273"/>
        <end position="300"/>
    </location>
</feature>
<feature type="region of interest" description="Disordered" evidence="1">
    <location>
        <begin position="128"/>
        <end position="170"/>
    </location>
</feature>
<accession>A0A6A6IP37</accession>
<dbReference type="RefSeq" id="XP_033687013.1">
    <property type="nucleotide sequence ID" value="XM_033826644.1"/>
</dbReference>
<organism evidence="2 3">
    <name type="scientific">Trematosphaeria pertusa</name>
    <dbReference type="NCBI Taxonomy" id="390896"/>
    <lineage>
        <taxon>Eukaryota</taxon>
        <taxon>Fungi</taxon>
        <taxon>Dikarya</taxon>
        <taxon>Ascomycota</taxon>
        <taxon>Pezizomycotina</taxon>
        <taxon>Dothideomycetes</taxon>
        <taxon>Pleosporomycetidae</taxon>
        <taxon>Pleosporales</taxon>
        <taxon>Massarineae</taxon>
        <taxon>Trematosphaeriaceae</taxon>
        <taxon>Trematosphaeria</taxon>
    </lineage>
</organism>
<dbReference type="GO" id="GO:0033768">
    <property type="term" value="C:SUMO-targeted ubiquitin ligase complex"/>
    <property type="evidence" value="ECO:0007669"/>
    <property type="project" value="TreeGrafter"/>
</dbReference>
<keyword evidence="3" id="KW-1185">Reference proteome</keyword>
<sequence>MASDELPFGYTHRQKRSHAQMELEGSSSPTWSNFTGLSSRERSASASHPQLSGLHLPRLNSMPSGPPRRYPGDGFDFRRPVTSANVIDLTHDDAGPSGPPSDRQRTSGRAPRPPRFGRDIIIDVEQEDARRAAAPSGSPEIEFISSRPIDPPRRQDPPTFSRNNSDEDEVEFVGENTLPESQRRRPANFDFMLGLLDDPELGEVNHLRARIERRANAERQRQATVDRVMQRIRRAGPIPPPRNRRGHIHQGFLGFLPPDLNFNVVGFNLGFNHENENDGPAPSPPTYDAPEKAPQGFTRSPEEKDVLVCPNCEDELCVGESELKKQVWIVKNCGHVYCGECTANRSLKKSAKGKEKQPSLRTKPFKECVVEGCQKRVSNRAAMTQIFL</sequence>
<reference evidence="2" key="1">
    <citation type="journal article" date="2020" name="Stud. Mycol.">
        <title>101 Dothideomycetes genomes: a test case for predicting lifestyles and emergence of pathogens.</title>
        <authorList>
            <person name="Haridas S."/>
            <person name="Albert R."/>
            <person name="Binder M."/>
            <person name="Bloem J."/>
            <person name="Labutti K."/>
            <person name="Salamov A."/>
            <person name="Andreopoulos B."/>
            <person name="Baker S."/>
            <person name="Barry K."/>
            <person name="Bills G."/>
            <person name="Bluhm B."/>
            <person name="Cannon C."/>
            <person name="Castanera R."/>
            <person name="Culley D."/>
            <person name="Daum C."/>
            <person name="Ezra D."/>
            <person name="Gonzalez J."/>
            <person name="Henrissat B."/>
            <person name="Kuo A."/>
            <person name="Liang C."/>
            <person name="Lipzen A."/>
            <person name="Lutzoni F."/>
            <person name="Magnuson J."/>
            <person name="Mondo S."/>
            <person name="Nolan M."/>
            <person name="Ohm R."/>
            <person name="Pangilinan J."/>
            <person name="Park H.-J."/>
            <person name="Ramirez L."/>
            <person name="Alfaro M."/>
            <person name="Sun H."/>
            <person name="Tritt A."/>
            <person name="Yoshinaga Y."/>
            <person name="Zwiers L.-H."/>
            <person name="Turgeon B."/>
            <person name="Goodwin S."/>
            <person name="Spatafora J."/>
            <person name="Crous P."/>
            <person name="Grigoriev I."/>
        </authorList>
    </citation>
    <scope>NUCLEOTIDE SEQUENCE</scope>
    <source>
        <strain evidence="2">CBS 122368</strain>
    </source>
</reference>
<dbReference type="OrthoDB" id="2398441at2759"/>
<gene>
    <name evidence="2" type="ORF">BU26DRAFT_502569</name>
</gene>